<reference evidence="3" key="1">
    <citation type="journal article" date="2023" name="Mol. Phylogenet. Evol.">
        <title>Genome-scale phylogeny and comparative genomics of the fungal order Sordariales.</title>
        <authorList>
            <person name="Hensen N."/>
            <person name="Bonometti L."/>
            <person name="Westerberg I."/>
            <person name="Brannstrom I.O."/>
            <person name="Guillou S."/>
            <person name="Cros-Aarteil S."/>
            <person name="Calhoun S."/>
            <person name="Haridas S."/>
            <person name="Kuo A."/>
            <person name="Mondo S."/>
            <person name="Pangilinan J."/>
            <person name="Riley R."/>
            <person name="LaButti K."/>
            <person name="Andreopoulos B."/>
            <person name="Lipzen A."/>
            <person name="Chen C."/>
            <person name="Yan M."/>
            <person name="Daum C."/>
            <person name="Ng V."/>
            <person name="Clum A."/>
            <person name="Steindorff A."/>
            <person name="Ohm R.A."/>
            <person name="Martin F."/>
            <person name="Silar P."/>
            <person name="Natvig D.O."/>
            <person name="Lalanne C."/>
            <person name="Gautier V."/>
            <person name="Ament-Velasquez S.L."/>
            <person name="Kruys A."/>
            <person name="Hutchinson M.I."/>
            <person name="Powell A.J."/>
            <person name="Barry K."/>
            <person name="Miller A.N."/>
            <person name="Grigoriev I.V."/>
            <person name="Debuchy R."/>
            <person name="Gladieux P."/>
            <person name="Hiltunen Thoren M."/>
            <person name="Johannesson H."/>
        </authorList>
    </citation>
    <scope>NUCLEOTIDE SEQUENCE</scope>
    <source>
        <strain evidence="3">PSN309</strain>
    </source>
</reference>
<organism evidence="3 4">
    <name type="scientific">Podospora australis</name>
    <dbReference type="NCBI Taxonomy" id="1536484"/>
    <lineage>
        <taxon>Eukaryota</taxon>
        <taxon>Fungi</taxon>
        <taxon>Dikarya</taxon>
        <taxon>Ascomycota</taxon>
        <taxon>Pezizomycotina</taxon>
        <taxon>Sordariomycetes</taxon>
        <taxon>Sordariomycetidae</taxon>
        <taxon>Sordariales</taxon>
        <taxon>Podosporaceae</taxon>
        <taxon>Podospora</taxon>
    </lineage>
</organism>
<evidence type="ECO:0000313" key="4">
    <source>
        <dbReference type="Proteomes" id="UP001302126"/>
    </source>
</evidence>
<comment type="caution">
    <text evidence="3">The sequence shown here is derived from an EMBL/GenBank/DDBJ whole genome shotgun (WGS) entry which is preliminary data.</text>
</comment>
<dbReference type="AlphaFoldDB" id="A0AAN7AFQ9"/>
<dbReference type="InterPro" id="IPR010730">
    <property type="entry name" value="HET"/>
</dbReference>
<evidence type="ECO:0000256" key="1">
    <source>
        <dbReference type="SAM" id="MobiDB-lite"/>
    </source>
</evidence>
<feature type="compositionally biased region" description="Gly residues" evidence="1">
    <location>
        <begin position="845"/>
        <end position="855"/>
    </location>
</feature>
<dbReference type="Pfam" id="PF06985">
    <property type="entry name" value="HET"/>
    <property type="match status" value="1"/>
</dbReference>
<proteinExistence type="predicted"/>
<protein>
    <submittedName>
        <fullName evidence="3">Heterokaryon incompatibility protein-domain-containing protein</fullName>
    </submittedName>
</protein>
<gene>
    <name evidence="3" type="ORF">QBC35DRAFT_65103</name>
</gene>
<dbReference type="PANTHER" id="PTHR24148">
    <property type="entry name" value="ANKYRIN REPEAT DOMAIN-CONTAINING PROTEIN 39 HOMOLOG-RELATED"/>
    <property type="match status" value="1"/>
</dbReference>
<feature type="domain" description="Heterokaryon incompatibility" evidence="2">
    <location>
        <begin position="124"/>
        <end position="289"/>
    </location>
</feature>
<feature type="compositionally biased region" description="Basic and acidic residues" evidence="1">
    <location>
        <begin position="832"/>
        <end position="844"/>
    </location>
</feature>
<keyword evidence="4" id="KW-1185">Reference proteome</keyword>
<sequence>MATTQNDPASVVLSTDHETGTHYDHYSHAQTRSILADLGQHLITISKKNRHHLLLSASERTHSDEKRVQATTILTRLHDLNPDVAAHFHPKGNVLEDLALRMICTHGQHDPSLPHKNENDVPSFIAVSYCWHYHTWPLAPHATPIVPGWEISVPMMQAVLDLRTLSNEGIWLDKLCINQKDTDDKTLHIASMDTIYRSARRLVILLEDVQLTNDEERAGLAYAGFYRDLSLAVKDMEGQEKAEFMRGYFPSREKSYGDNNPGRNLDAAKGFAVKMLSARWFTRAWCAHESRMHPHRRVDNPLFLCFNHSGCILSFEFRFLHYLGMHLADREPPENMSGDEMAKAINDPDPKSVRQLWWRILKLMPNEDPSASAMQHLVSILSMGCFFKGDLMSISLNTAGIPLFFDGKEAYTLEDVIWMFSLLVLAAGDLVPLITSGSVLRLNSPEHGKIISWAINPTQGVLDERLENPLSESITAITREYIELDLLVFARQPQKASASTLEIAEAILEKHDLRNLADTLLGLFPDSVQRTFNLLAGEAERSRRTTGILKTPFDTFLSVTLAAALEAGLDWMLAFPGNMVQSTQEYLHGVLGGLLCPDPRIAAAGTSVFAHFAVDAPAEDQAAVMGRFFSLLLDPRLRFFTMSPRRLPLPSLMGSCGFIPAVPDRAYLAVPLALVHLPDWQERAWVVEPFDASAGLQENHDDCLPDIKYAAGKTGILPAEDFSPVLTTDYCDRRAPVDDKTKEWRWRRRERLFGCGMWDVQAILKEVEAGTEQDKSFVLKRQRVYGAEDYHWGDIFRALKALEVAPEDLEKEKAQDNEAVEQSVREKLQDMKLEGEVSGDKEQEVGGGTIVGEDG</sequence>
<accession>A0AAN7AFQ9</accession>
<feature type="region of interest" description="Disordered" evidence="1">
    <location>
        <begin position="832"/>
        <end position="855"/>
    </location>
</feature>
<evidence type="ECO:0000259" key="2">
    <source>
        <dbReference type="Pfam" id="PF06985"/>
    </source>
</evidence>
<dbReference type="EMBL" id="MU864499">
    <property type="protein sequence ID" value="KAK4184207.1"/>
    <property type="molecule type" value="Genomic_DNA"/>
</dbReference>
<name>A0AAN7AFQ9_9PEZI</name>
<dbReference type="InterPro" id="IPR052895">
    <property type="entry name" value="HetReg/Transcr_Mod"/>
</dbReference>
<dbReference type="Proteomes" id="UP001302126">
    <property type="component" value="Unassembled WGS sequence"/>
</dbReference>
<reference evidence="3" key="2">
    <citation type="submission" date="2023-05" db="EMBL/GenBank/DDBJ databases">
        <authorList>
            <consortium name="Lawrence Berkeley National Laboratory"/>
            <person name="Steindorff A."/>
            <person name="Hensen N."/>
            <person name="Bonometti L."/>
            <person name="Westerberg I."/>
            <person name="Brannstrom I.O."/>
            <person name="Guillou S."/>
            <person name="Cros-Aarteil S."/>
            <person name="Calhoun S."/>
            <person name="Haridas S."/>
            <person name="Kuo A."/>
            <person name="Mondo S."/>
            <person name="Pangilinan J."/>
            <person name="Riley R."/>
            <person name="Labutti K."/>
            <person name="Andreopoulos B."/>
            <person name="Lipzen A."/>
            <person name="Chen C."/>
            <person name="Yanf M."/>
            <person name="Daum C."/>
            <person name="Ng V."/>
            <person name="Clum A."/>
            <person name="Ohm R."/>
            <person name="Martin F."/>
            <person name="Silar P."/>
            <person name="Natvig D."/>
            <person name="Lalanne C."/>
            <person name="Gautier V."/>
            <person name="Ament-Velasquez S.L."/>
            <person name="Kruys A."/>
            <person name="Hutchinson M.I."/>
            <person name="Powell A.J."/>
            <person name="Barry K."/>
            <person name="Miller A.N."/>
            <person name="Grigoriev I.V."/>
            <person name="Debuchy R."/>
            <person name="Gladieux P."/>
            <person name="Thoren M.H."/>
            <person name="Johannesson H."/>
        </authorList>
    </citation>
    <scope>NUCLEOTIDE SEQUENCE</scope>
    <source>
        <strain evidence="3">PSN309</strain>
    </source>
</reference>
<dbReference type="PANTHER" id="PTHR24148:SF73">
    <property type="entry name" value="HET DOMAIN PROTEIN (AFU_ORTHOLOGUE AFUA_8G01020)"/>
    <property type="match status" value="1"/>
</dbReference>
<evidence type="ECO:0000313" key="3">
    <source>
        <dbReference type="EMBL" id="KAK4184207.1"/>
    </source>
</evidence>